<sequence length="263" mass="29930">MISALLEFWFGTCSEEAAAQPAPERGKLMVFEGLEMPLDNECMRKIIADIKAIGTNVAIQSYPDFEAGESGRVLKDYCHHATKLTPHELLQARISNKIETYSKIESLLNKGVTVLCDGHWMGDVADAVSSGMDDKDCINKIPSIIKRMPDVVFLITMKLSDGSDVYDEEDASEEEDWHPRNDWQWWWKYRIDRMNGYDTVDNGVPSEADRPPLSKEEEERKRKVAYITCLHQLCSIRVFSHRRSSNGVVTPPKTVMMKLDIEA</sequence>
<keyword evidence="1" id="KW-0732">Signal</keyword>
<proteinExistence type="predicted"/>
<gene>
    <name evidence="2" type="ORF">Pcinc_028506</name>
</gene>
<evidence type="ECO:0000256" key="1">
    <source>
        <dbReference type="SAM" id="SignalP"/>
    </source>
</evidence>
<dbReference type="InterPro" id="IPR027417">
    <property type="entry name" value="P-loop_NTPase"/>
</dbReference>
<comment type="caution">
    <text evidence="2">The sequence shown here is derived from an EMBL/GenBank/DDBJ whole genome shotgun (WGS) entry which is preliminary data.</text>
</comment>
<feature type="chain" id="PRO_5042036188" evidence="1">
    <location>
        <begin position="20"/>
        <end position="263"/>
    </location>
</feature>
<keyword evidence="3" id="KW-1185">Reference proteome</keyword>
<reference evidence="2" key="1">
    <citation type="submission" date="2023-10" db="EMBL/GenBank/DDBJ databases">
        <title>Genome assemblies of two species of porcelain crab, Petrolisthes cinctipes and Petrolisthes manimaculis (Anomura: Porcellanidae).</title>
        <authorList>
            <person name="Angst P."/>
        </authorList>
    </citation>
    <scope>NUCLEOTIDE SEQUENCE</scope>
    <source>
        <strain evidence="2">PB745_01</strain>
        <tissue evidence="2">Gill</tissue>
    </source>
</reference>
<protein>
    <submittedName>
        <fullName evidence="2">Uncharacterized protein</fullName>
    </submittedName>
</protein>
<dbReference type="Gene3D" id="3.40.50.300">
    <property type="entry name" value="P-loop containing nucleotide triphosphate hydrolases"/>
    <property type="match status" value="1"/>
</dbReference>
<name>A0AAE1F1Q8_PETCI</name>
<evidence type="ECO:0000313" key="3">
    <source>
        <dbReference type="Proteomes" id="UP001286313"/>
    </source>
</evidence>
<accession>A0AAE1F1Q8</accession>
<dbReference type="AlphaFoldDB" id="A0AAE1F1Q8"/>
<feature type="signal peptide" evidence="1">
    <location>
        <begin position="1"/>
        <end position="19"/>
    </location>
</feature>
<organism evidence="2 3">
    <name type="scientific">Petrolisthes cinctipes</name>
    <name type="common">Flat porcelain crab</name>
    <dbReference type="NCBI Taxonomy" id="88211"/>
    <lineage>
        <taxon>Eukaryota</taxon>
        <taxon>Metazoa</taxon>
        <taxon>Ecdysozoa</taxon>
        <taxon>Arthropoda</taxon>
        <taxon>Crustacea</taxon>
        <taxon>Multicrustacea</taxon>
        <taxon>Malacostraca</taxon>
        <taxon>Eumalacostraca</taxon>
        <taxon>Eucarida</taxon>
        <taxon>Decapoda</taxon>
        <taxon>Pleocyemata</taxon>
        <taxon>Anomura</taxon>
        <taxon>Galatheoidea</taxon>
        <taxon>Porcellanidae</taxon>
        <taxon>Petrolisthes</taxon>
    </lineage>
</organism>
<evidence type="ECO:0000313" key="2">
    <source>
        <dbReference type="EMBL" id="KAK3865904.1"/>
    </source>
</evidence>
<dbReference type="Proteomes" id="UP001286313">
    <property type="component" value="Unassembled WGS sequence"/>
</dbReference>
<dbReference type="EMBL" id="JAWQEG010003502">
    <property type="protein sequence ID" value="KAK3865904.1"/>
    <property type="molecule type" value="Genomic_DNA"/>
</dbReference>